<organism evidence="1">
    <name type="scientific">Caudovirales sp. ctrNG92</name>
    <dbReference type="NCBI Taxonomy" id="2827638"/>
    <lineage>
        <taxon>Viruses</taxon>
        <taxon>Duplodnaviria</taxon>
        <taxon>Heunggongvirae</taxon>
        <taxon>Uroviricota</taxon>
        <taxon>Caudoviricetes</taxon>
    </lineage>
</organism>
<name>A0A8S5SEZ9_9CAUD</name>
<protein>
    <submittedName>
        <fullName evidence="1">Uncharacterized protein</fullName>
    </submittedName>
</protein>
<reference evidence="1" key="1">
    <citation type="journal article" date="2021" name="Proc. Natl. Acad. Sci. U.S.A.">
        <title>A Catalog of Tens of Thousands of Viruses from Human Metagenomes Reveals Hidden Associations with Chronic Diseases.</title>
        <authorList>
            <person name="Tisza M.J."/>
            <person name="Buck C.B."/>
        </authorList>
    </citation>
    <scope>NUCLEOTIDE SEQUENCE</scope>
    <source>
        <strain evidence="1">CtrNG92</strain>
    </source>
</reference>
<dbReference type="EMBL" id="BK032578">
    <property type="protein sequence ID" value="DAF49215.1"/>
    <property type="molecule type" value="Genomic_DNA"/>
</dbReference>
<sequence>MAETLHEMAVRMVKGEDCQPQCGKGCNKCPAGKLRSANGVCLVRRIAKVDNCEEQIEGLKAWAAEHPAPRYPTWSEWQHSMFPGAGDDMYPCNFLSYTECKCKESSCDECRGRPIPADIAEKLGIRPIEEG</sequence>
<proteinExistence type="predicted"/>
<accession>A0A8S5SEZ9</accession>
<evidence type="ECO:0000313" key="1">
    <source>
        <dbReference type="EMBL" id="DAF49215.1"/>
    </source>
</evidence>